<evidence type="ECO:0000313" key="2">
    <source>
        <dbReference type="EnsemblPlants" id="OGLUM01G11510.1"/>
    </source>
</evidence>
<organism evidence="2">
    <name type="scientific">Oryza glumipatula</name>
    <dbReference type="NCBI Taxonomy" id="40148"/>
    <lineage>
        <taxon>Eukaryota</taxon>
        <taxon>Viridiplantae</taxon>
        <taxon>Streptophyta</taxon>
        <taxon>Embryophyta</taxon>
        <taxon>Tracheophyta</taxon>
        <taxon>Spermatophyta</taxon>
        <taxon>Magnoliopsida</taxon>
        <taxon>Liliopsida</taxon>
        <taxon>Poales</taxon>
        <taxon>Poaceae</taxon>
        <taxon>BOP clade</taxon>
        <taxon>Oryzoideae</taxon>
        <taxon>Oryzeae</taxon>
        <taxon>Oryzinae</taxon>
        <taxon>Oryza</taxon>
    </lineage>
</organism>
<dbReference type="Gramene" id="OGLUM01G11510.1">
    <property type="protein sequence ID" value="OGLUM01G11510.1"/>
    <property type="gene ID" value="OGLUM01G11510"/>
</dbReference>
<dbReference type="EnsemblPlants" id="OGLUM01G11510.1">
    <property type="protein sequence ID" value="OGLUM01G11510.1"/>
    <property type="gene ID" value="OGLUM01G11510"/>
</dbReference>
<dbReference type="Proteomes" id="UP000026961">
    <property type="component" value="Chromosome 1"/>
</dbReference>
<dbReference type="AlphaFoldDB" id="A0A0D9Y6B6"/>
<reference evidence="2" key="1">
    <citation type="submission" date="2013-08" db="EMBL/GenBank/DDBJ databases">
        <title>Oryza genome evolution.</title>
        <authorList>
            <person name="Wing R.A."/>
            <person name="Panaud O."/>
            <person name="Oliveira A.C."/>
        </authorList>
    </citation>
    <scope>NUCLEOTIDE SEQUENCE</scope>
</reference>
<protein>
    <submittedName>
        <fullName evidence="2">Uncharacterized protein</fullName>
    </submittedName>
</protein>
<keyword evidence="3" id="KW-1185">Reference proteome</keyword>
<sequence>MSCPFEVYKEDVMPVMKEEKIFRDEALRLFLEEWIDARCKMEDKLDRELEKYRSSKGEGFPRRQRMPPRQPPLTLRRHPPTPKTSLPMMPTKCSTASFNDGCARMAASSSHTNKVPIPTVTLELGYGEDKAHTPCIDTTDCSKETHAKCLMAALNVNGGSNQAVVAFLTMTDMFKIIPTYVEPMDIFSARSTIDHKENIPMPHRRRMHLMVNGLAECLLASSSPSSSLFPYSPSLVGRAAV</sequence>
<dbReference type="HOGENOM" id="CLU_107793_0_0_1"/>
<proteinExistence type="predicted"/>
<evidence type="ECO:0000256" key="1">
    <source>
        <dbReference type="SAM" id="MobiDB-lite"/>
    </source>
</evidence>
<reference evidence="2" key="2">
    <citation type="submission" date="2015-04" db="UniProtKB">
        <authorList>
            <consortium name="EnsemblPlants"/>
        </authorList>
    </citation>
    <scope>IDENTIFICATION</scope>
</reference>
<feature type="compositionally biased region" description="Basic and acidic residues" evidence="1">
    <location>
        <begin position="52"/>
        <end position="61"/>
    </location>
</feature>
<evidence type="ECO:0000313" key="3">
    <source>
        <dbReference type="Proteomes" id="UP000026961"/>
    </source>
</evidence>
<feature type="region of interest" description="Disordered" evidence="1">
    <location>
        <begin position="52"/>
        <end position="90"/>
    </location>
</feature>
<reference evidence="2" key="3">
    <citation type="submission" date="2018-05" db="EMBL/GenBank/DDBJ databases">
        <title>OgluRS3 (Oryza glumaepatula Reference Sequence Version 3).</title>
        <authorList>
            <person name="Zhang J."/>
            <person name="Kudrna D."/>
            <person name="Lee S."/>
            <person name="Talag J."/>
            <person name="Welchert J."/>
            <person name="Wing R.A."/>
        </authorList>
    </citation>
    <scope>NUCLEOTIDE SEQUENCE [LARGE SCALE GENOMIC DNA]</scope>
</reference>
<accession>A0A0D9Y6B6</accession>
<name>A0A0D9Y6B6_9ORYZ</name>